<dbReference type="GO" id="GO:0005737">
    <property type="term" value="C:cytoplasm"/>
    <property type="evidence" value="ECO:0007669"/>
    <property type="project" value="TreeGrafter"/>
</dbReference>
<gene>
    <name evidence="2" type="ORF">HJG54_29700</name>
</gene>
<dbReference type="InterPro" id="IPR029052">
    <property type="entry name" value="Metallo-depent_PP-like"/>
</dbReference>
<dbReference type="InterPro" id="IPR050126">
    <property type="entry name" value="Ap4A_hydrolase"/>
</dbReference>
<dbReference type="PIRSF" id="PIRSF000883">
    <property type="entry name" value="Pesterase_MJ0912"/>
    <property type="match status" value="1"/>
</dbReference>
<dbReference type="EMBL" id="CP053587">
    <property type="protein sequence ID" value="WNZ27090.1"/>
    <property type="molecule type" value="Genomic_DNA"/>
</dbReference>
<dbReference type="SUPFAM" id="SSF56300">
    <property type="entry name" value="Metallo-dependent phosphatases"/>
    <property type="match status" value="1"/>
</dbReference>
<dbReference type="GO" id="GO:0016791">
    <property type="term" value="F:phosphatase activity"/>
    <property type="evidence" value="ECO:0007669"/>
    <property type="project" value="TreeGrafter"/>
</dbReference>
<accession>A0AA97AIV2</accession>
<dbReference type="InterPro" id="IPR004843">
    <property type="entry name" value="Calcineurin-like_PHP"/>
</dbReference>
<protein>
    <recommendedName>
        <fullName evidence="1">Calcineurin-like phosphoesterase domain-containing protein</fullName>
    </recommendedName>
</protein>
<dbReference type="PANTHER" id="PTHR42850">
    <property type="entry name" value="METALLOPHOSPHOESTERASE"/>
    <property type="match status" value="1"/>
</dbReference>
<reference evidence="2" key="1">
    <citation type="submission" date="2020-05" db="EMBL/GenBank/DDBJ databases">
        <authorList>
            <person name="Zhu T."/>
            <person name="Keshari N."/>
            <person name="Lu X."/>
        </authorList>
    </citation>
    <scope>NUCLEOTIDE SEQUENCE</scope>
    <source>
        <strain evidence="2">NK1-12</strain>
    </source>
</reference>
<feature type="domain" description="Calcineurin-like phosphoesterase" evidence="1">
    <location>
        <begin position="13"/>
        <end position="179"/>
    </location>
</feature>
<name>A0AA97AIV2_9CYAN</name>
<dbReference type="Pfam" id="PF00149">
    <property type="entry name" value="Metallophos"/>
    <property type="match status" value="1"/>
</dbReference>
<dbReference type="RefSeq" id="WP_316436707.1">
    <property type="nucleotide sequence ID" value="NZ_CP053587.1"/>
</dbReference>
<dbReference type="Gene3D" id="3.60.21.10">
    <property type="match status" value="1"/>
</dbReference>
<sequence>MLPIYNCEAVQRFAAMGGIYGNVPALEACLNDAKTHQCESFLFLGDAIGCCGHSDEVVQQLQQQFHVLIAGNHEQQAAAGLLTCGCGYASPEDERLSCMAFAYAMEGLSEAHRQWLGTLPDAAILTTSAGRVLLCHGSPAQTNEFLYESELSDRRLNQWLDEFDIVGFICTHSGLPWIRPLNNGRFAVNCGVVGKPDHDGDPAVHYALLTVADGQITATIQRVEYDYRAWAEMLEQEGVDPIFIEPLRTGFWTTGVSSLPAPQCQRSISRLSQFFD</sequence>
<evidence type="ECO:0000259" key="1">
    <source>
        <dbReference type="Pfam" id="PF00149"/>
    </source>
</evidence>
<organism evidence="2">
    <name type="scientific">Leptolyngbya sp. NK1-12</name>
    <dbReference type="NCBI Taxonomy" id="2547451"/>
    <lineage>
        <taxon>Bacteria</taxon>
        <taxon>Bacillati</taxon>
        <taxon>Cyanobacteriota</taxon>
        <taxon>Cyanophyceae</taxon>
        <taxon>Leptolyngbyales</taxon>
        <taxon>Leptolyngbyaceae</taxon>
        <taxon>Leptolyngbya group</taxon>
        <taxon>Leptolyngbya</taxon>
    </lineage>
</organism>
<dbReference type="PANTHER" id="PTHR42850:SF2">
    <property type="entry name" value="BLL5683 PROTEIN"/>
    <property type="match status" value="1"/>
</dbReference>
<evidence type="ECO:0000313" key="2">
    <source>
        <dbReference type="EMBL" id="WNZ27090.1"/>
    </source>
</evidence>
<dbReference type="AlphaFoldDB" id="A0AA97AIV2"/>
<proteinExistence type="predicted"/>
<dbReference type="InterPro" id="IPR011152">
    <property type="entry name" value="Pesterase_MJ0912"/>
</dbReference>